<dbReference type="InterPro" id="IPR046347">
    <property type="entry name" value="bZIP_sf"/>
</dbReference>
<dbReference type="Proteomes" id="UP000646827">
    <property type="component" value="Unassembled WGS sequence"/>
</dbReference>
<proteinExistence type="predicted"/>
<gene>
    <name evidence="8" type="ORF">INT45_011748</name>
</gene>
<keyword evidence="9" id="KW-1185">Reference proteome</keyword>
<dbReference type="GO" id="GO:0005634">
    <property type="term" value="C:nucleus"/>
    <property type="evidence" value="ECO:0007669"/>
    <property type="project" value="UniProtKB-SubCell"/>
</dbReference>
<evidence type="ECO:0000256" key="2">
    <source>
        <dbReference type="ARBA" id="ARBA00023015"/>
    </source>
</evidence>
<evidence type="ECO:0000259" key="7">
    <source>
        <dbReference type="PROSITE" id="PS50217"/>
    </source>
</evidence>
<evidence type="ECO:0000256" key="5">
    <source>
        <dbReference type="ARBA" id="ARBA00023242"/>
    </source>
</evidence>
<feature type="compositionally biased region" description="Basic and acidic residues" evidence="6">
    <location>
        <begin position="149"/>
        <end position="179"/>
    </location>
</feature>
<evidence type="ECO:0000256" key="4">
    <source>
        <dbReference type="ARBA" id="ARBA00023163"/>
    </source>
</evidence>
<name>A0A8H7VKI7_9FUNG</name>
<evidence type="ECO:0000313" key="8">
    <source>
        <dbReference type="EMBL" id="KAG2226131.1"/>
    </source>
</evidence>
<accession>A0A8H7VKI7</accession>
<dbReference type="OrthoDB" id="1939598at2759"/>
<protein>
    <recommendedName>
        <fullName evidence="7">BZIP domain-containing protein</fullName>
    </recommendedName>
</protein>
<dbReference type="Pfam" id="PF07716">
    <property type="entry name" value="bZIP_2"/>
    <property type="match status" value="1"/>
</dbReference>
<feature type="compositionally biased region" description="Basic and acidic residues" evidence="6">
    <location>
        <begin position="196"/>
        <end position="212"/>
    </location>
</feature>
<dbReference type="AlphaFoldDB" id="A0A8H7VKI7"/>
<dbReference type="GO" id="GO:0000977">
    <property type="term" value="F:RNA polymerase II transcription regulatory region sequence-specific DNA binding"/>
    <property type="evidence" value="ECO:0007669"/>
    <property type="project" value="TreeGrafter"/>
</dbReference>
<evidence type="ECO:0000256" key="3">
    <source>
        <dbReference type="ARBA" id="ARBA00023125"/>
    </source>
</evidence>
<dbReference type="CDD" id="cd14705">
    <property type="entry name" value="bZIP_Zip1"/>
    <property type="match status" value="1"/>
</dbReference>
<organism evidence="8 9">
    <name type="scientific">Circinella minor</name>
    <dbReference type="NCBI Taxonomy" id="1195481"/>
    <lineage>
        <taxon>Eukaryota</taxon>
        <taxon>Fungi</taxon>
        <taxon>Fungi incertae sedis</taxon>
        <taxon>Mucoromycota</taxon>
        <taxon>Mucoromycotina</taxon>
        <taxon>Mucoromycetes</taxon>
        <taxon>Mucorales</taxon>
        <taxon>Lichtheimiaceae</taxon>
        <taxon>Circinella</taxon>
    </lineage>
</organism>
<comment type="subcellular location">
    <subcellularLocation>
        <location evidence="1">Nucleus</location>
    </subcellularLocation>
</comment>
<evidence type="ECO:0000256" key="6">
    <source>
        <dbReference type="SAM" id="MobiDB-lite"/>
    </source>
</evidence>
<dbReference type="PROSITE" id="PS50217">
    <property type="entry name" value="BZIP"/>
    <property type="match status" value="1"/>
</dbReference>
<dbReference type="SUPFAM" id="SSF57959">
    <property type="entry name" value="Leucine zipper domain"/>
    <property type="match status" value="1"/>
</dbReference>
<dbReference type="PANTHER" id="PTHR13044:SF14">
    <property type="entry name" value="CRYPTOCEPHAL, ISOFORM A"/>
    <property type="match status" value="1"/>
</dbReference>
<sequence>MSSNTYDPFIESLVFDTNSTSANSSPEEHTEELELWTNAQFTFDVAPGSAIEDKPTDLTTTATTDTTSPFLSLNIPQFSTSDAVDPNTELLKLLGLDNLVQQQHQSSLSTTTTAPSVSHRSAPLLLPKVDPSQAKIDASLTPSSTPKAINEKRNSNNKRPRIEEELSPQEREAIEEDKRRRNTAASARFRAKKKVREQAMEQSVKEMAEKSEKLEERVESLEQEIKWLRTLLIEKNKKNETETETTTTKSLSS</sequence>
<comment type="caution">
    <text evidence="8">The sequence shown here is derived from an EMBL/GenBank/DDBJ whole genome shotgun (WGS) entry which is preliminary data.</text>
</comment>
<dbReference type="PANTHER" id="PTHR13044">
    <property type="entry name" value="ACTIVATING TRANSCRIPTION FACTOR ATF 4/5"/>
    <property type="match status" value="1"/>
</dbReference>
<keyword evidence="2" id="KW-0805">Transcription regulation</keyword>
<reference evidence="8 9" key="1">
    <citation type="submission" date="2020-12" db="EMBL/GenBank/DDBJ databases">
        <title>Metabolic potential, ecology and presence of endohyphal bacteria is reflected in genomic diversity of Mucoromycotina.</title>
        <authorList>
            <person name="Muszewska A."/>
            <person name="Okrasinska A."/>
            <person name="Steczkiewicz K."/>
            <person name="Drgas O."/>
            <person name="Orlowska M."/>
            <person name="Perlinska-Lenart U."/>
            <person name="Aleksandrzak-Piekarczyk T."/>
            <person name="Szatraj K."/>
            <person name="Zielenkiewicz U."/>
            <person name="Pilsyk S."/>
            <person name="Malc E."/>
            <person name="Mieczkowski P."/>
            <person name="Kruszewska J.S."/>
            <person name="Biernat P."/>
            <person name="Pawlowska J."/>
        </authorList>
    </citation>
    <scope>NUCLEOTIDE SEQUENCE [LARGE SCALE GENOMIC DNA]</scope>
    <source>
        <strain evidence="8 9">CBS 142.35</strain>
    </source>
</reference>
<dbReference type="GO" id="GO:0001228">
    <property type="term" value="F:DNA-binding transcription activator activity, RNA polymerase II-specific"/>
    <property type="evidence" value="ECO:0007669"/>
    <property type="project" value="TreeGrafter"/>
</dbReference>
<evidence type="ECO:0000256" key="1">
    <source>
        <dbReference type="ARBA" id="ARBA00004123"/>
    </source>
</evidence>
<feature type="region of interest" description="Disordered" evidence="6">
    <location>
        <begin position="136"/>
        <end position="212"/>
    </location>
</feature>
<dbReference type="PROSITE" id="PS00036">
    <property type="entry name" value="BZIP_BASIC"/>
    <property type="match status" value="1"/>
</dbReference>
<feature type="domain" description="BZIP" evidence="7">
    <location>
        <begin position="172"/>
        <end position="235"/>
    </location>
</feature>
<keyword evidence="5" id="KW-0539">Nucleus</keyword>
<keyword evidence="4" id="KW-0804">Transcription</keyword>
<dbReference type="EMBL" id="JAEPRB010000020">
    <property type="protein sequence ID" value="KAG2226131.1"/>
    <property type="molecule type" value="Genomic_DNA"/>
</dbReference>
<dbReference type="Gene3D" id="1.20.5.170">
    <property type="match status" value="1"/>
</dbReference>
<evidence type="ECO:0000313" key="9">
    <source>
        <dbReference type="Proteomes" id="UP000646827"/>
    </source>
</evidence>
<dbReference type="InterPro" id="IPR004827">
    <property type="entry name" value="bZIP"/>
</dbReference>
<keyword evidence="3" id="KW-0238">DNA-binding</keyword>